<dbReference type="PANTHER" id="PTHR43561">
    <property type="match status" value="1"/>
</dbReference>
<evidence type="ECO:0000313" key="14">
    <source>
        <dbReference type="EMBL" id="JAV26841.1"/>
    </source>
</evidence>
<feature type="domain" description="3-hydroxyacyl-CoA dehydrogenase C-terminal" evidence="12">
    <location>
        <begin position="193"/>
        <end position="290"/>
    </location>
</feature>
<name>A0A1Q3FGZ7_CULTA</name>
<evidence type="ECO:0000256" key="2">
    <source>
        <dbReference type="ARBA" id="ARBA00005005"/>
    </source>
</evidence>
<feature type="binding site" evidence="11">
    <location>
        <position position="126"/>
    </location>
    <ligand>
        <name>NAD(+)</name>
        <dbReference type="ChEBI" id="CHEBI:57540"/>
    </ligand>
</feature>
<feature type="binding site" evidence="11">
    <location>
        <position position="104"/>
    </location>
    <ligand>
        <name>NAD(+)</name>
        <dbReference type="ChEBI" id="CHEBI:57540"/>
    </ligand>
</feature>
<dbReference type="EMBL" id="GFDL01008204">
    <property type="protein sequence ID" value="JAV26841.1"/>
    <property type="molecule type" value="Transcribed_RNA"/>
</dbReference>
<proteinExistence type="inferred from homology"/>
<keyword evidence="4" id="KW-0276">Fatty acid metabolism</keyword>
<organism evidence="14">
    <name type="scientific">Culex tarsalis</name>
    <name type="common">Encephalitis mosquito</name>
    <dbReference type="NCBI Taxonomy" id="7177"/>
    <lineage>
        <taxon>Eukaryota</taxon>
        <taxon>Metazoa</taxon>
        <taxon>Ecdysozoa</taxon>
        <taxon>Arthropoda</taxon>
        <taxon>Hexapoda</taxon>
        <taxon>Insecta</taxon>
        <taxon>Pterygota</taxon>
        <taxon>Neoptera</taxon>
        <taxon>Endopterygota</taxon>
        <taxon>Diptera</taxon>
        <taxon>Nematocera</taxon>
        <taxon>Culicoidea</taxon>
        <taxon>Culicidae</taxon>
        <taxon>Culicinae</taxon>
        <taxon>Culicini</taxon>
        <taxon>Culex</taxon>
        <taxon>Culex</taxon>
    </lineage>
</organism>
<dbReference type="InterPro" id="IPR006108">
    <property type="entry name" value="3HC_DH_C"/>
</dbReference>
<evidence type="ECO:0000256" key="9">
    <source>
        <dbReference type="ARBA" id="ARBA00049556"/>
    </source>
</evidence>
<evidence type="ECO:0000256" key="6">
    <source>
        <dbReference type="ARBA" id="ARBA00023027"/>
    </source>
</evidence>
<protein>
    <submittedName>
        <fullName evidence="14">Putative 3-hydroxyacyl-coa dehydrogenase lipid metabolism</fullName>
    </submittedName>
</protein>
<dbReference type="InterPro" id="IPR036291">
    <property type="entry name" value="NAD(P)-bd_dom_sf"/>
</dbReference>
<evidence type="ECO:0000256" key="10">
    <source>
        <dbReference type="PIRSR" id="PIRSR000105-1"/>
    </source>
</evidence>
<dbReference type="PIRSF" id="PIRSF000105">
    <property type="entry name" value="HCDH"/>
    <property type="match status" value="1"/>
</dbReference>
<reference evidence="14" key="1">
    <citation type="submission" date="2017-01" db="EMBL/GenBank/DDBJ databases">
        <title>A deep insight into the sialotranscriptome of adult male and female Cluex tarsalis mosquitoes.</title>
        <authorList>
            <person name="Ribeiro J.M."/>
            <person name="Moreira F."/>
            <person name="Bernard K.A."/>
            <person name="Calvo E."/>
        </authorList>
    </citation>
    <scope>NUCLEOTIDE SEQUENCE</scope>
    <source>
        <strain evidence="14">Kern County</strain>
        <tissue evidence="14">Salivary glands</tissue>
    </source>
</reference>
<dbReference type="InterPro" id="IPR022694">
    <property type="entry name" value="3-OHacyl-CoA_DH"/>
</dbReference>
<dbReference type="GO" id="GO:0005759">
    <property type="term" value="C:mitochondrial matrix"/>
    <property type="evidence" value="ECO:0007669"/>
    <property type="project" value="UniProtKB-SubCell"/>
</dbReference>
<keyword evidence="8" id="KW-0496">Mitochondrion</keyword>
<keyword evidence="7" id="KW-0443">Lipid metabolism</keyword>
<dbReference type="Pfam" id="PF00725">
    <property type="entry name" value="3HCDH"/>
    <property type="match status" value="1"/>
</dbReference>
<keyword evidence="5" id="KW-0560">Oxidoreductase</keyword>
<feature type="binding site" evidence="11">
    <location>
        <position position="34"/>
    </location>
    <ligand>
        <name>NAD(+)</name>
        <dbReference type="ChEBI" id="CHEBI:57540"/>
    </ligand>
</feature>
<evidence type="ECO:0000256" key="5">
    <source>
        <dbReference type="ARBA" id="ARBA00023002"/>
    </source>
</evidence>
<dbReference type="InterPro" id="IPR006176">
    <property type="entry name" value="3-OHacyl-CoA_DH_NAD-bd"/>
</dbReference>
<dbReference type="FunFam" id="3.40.50.720:FF:000009">
    <property type="entry name" value="Fatty oxidation complex, alpha subunit"/>
    <property type="match status" value="1"/>
</dbReference>
<dbReference type="InterPro" id="IPR013328">
    <property type="entry name" value="6PGD_dom2"/>
</dbReference>
<evidence type="ECO:0000256" key="8">
    <source>
        <dbReference type="ARBA" id="ARBA00023128"/>
    </source>
</evidence>
<feature type="binding site" evidence="11">
    <location>
        <begin position="11"/>
        <end position="16"/>
    </location>
    <ligand>
        <name>NAD(+)</name>
        <dbReference type="ChEBI" id="CHEBI:57540"/>
    </ligand>
</feature>
<dbReference type="AlphaFoldDB" id="A0A1Q3FGZ7"/>
<dbReference type="GO" id="GO:0003857">
    <property type="term" value="F:(3S)-3-hydroxyacyl-CoA dehydrogenase (NAD+) activity"/>
    <property type="evidence" value="ECO:0007669"/>
    <property type="project" value="UniProtKB-EC"/>
</dbReference>
<dbReference type="GO" id="GO:0006635">
    <property type="term" value="P:fatty acid beta-oxidation"/>
    <property type="evidence" value="ECO:0007669"/>
    <property type="project" value="TreeGrafter"/>
</dbReference>
<comment type="similarity">
    <text evidence="3">Belongs to the 3-hydroxyacyl-CoA dehydrogenase family.</text>
</comment>
<dbReference type="SUPFAM" id="SSF51735">
    <property type="entry name" value="NAD(P)-binding Rossmann-fold domains"/>
    <property type="match status" value="1"/>
</dbReference>
<dbReference type="GO" id="GO:0070403">
    <property type="term" value="F:NAD+ binding"/>
    <property type="evidence" value="ECO:0007669"/>
    <property type="project" value="InterPro"/>
</dbReference>
<keyword evidence="6 11" id="KW-0520">NAD</keyword>
<dbReference type="Gene3D" id="1.10.1040.10">
    <property type="entry name" value="N-(1-d-carboxylethyl)-l-norvaline Dehydrogenase, domain 2"/>
    <property type="match status" value="1"/>
</dbReference>
<evidence type="ECO:0000259" key="13">
    <source>
        <dbReference type="Pfam" id="PF02737"/>
    </source>
</evidence>
<dbReference type="Pfam" id="PF02737">
    <property type="entry name" value="3HCDH_N"/>
    <property type="match status" value="1"/>
</dbReference>
<feature type="binding site" evidence="11">
    <location>
        <position position="99"/>
    </location>
    <ligand>
        <name>NAD(+)</name>
        <dbReference type="ChEBI" id="CHEBI:57540"/>
    </ligand>
</feature>
<evidence type="ECO:0000256" key="3">
    <source>
        <dbReference type="ARBA" id="ARBA00009463"/>
    </source>
</evidence>
<evidence type="ECO:0000256" key="7">
    <source>
        <dbReference type="ARBA" id="ARBA00023098"/>
    </source>
</evidence>
<dbReference type="InterPro" id="IPR052242">
    <property type="entry name" value="Mito_3-hydroxyacyl-CoA_DH"/>
</dbReference>
<comment type="catalytic activity">
    <reaction evidence="9">
        <text>a (3S)-3-hydroxyacyl-CoA + NAD(+) = a 3-oxoacyl-CoA + NADH + H(+)</text>
        <dbReference type="Rhea" id="RHEA:22432"/>
        <dbReference type="ChEBI" id="CHEBI:15378"/>
        <dbReference type="ChEBI" id="CHEBI:57318"/>
        <dbReference type="ChEBI" id="CHEBI:57540"/>
        <dbReference type="ChEBI" id="CHEBI:57945"/>
        <dbReference type="ChEBI" id="CHEBI:90726"/>
        <dbReference type="EC" id="1.1.1.35"/>
    </reaction>
</comment>
<feature type="site" description="Important for catalytic activity" evidence="10">
    <location>
        <position position="147"/>
    </location>
</feature>
<comment type="subcellular location">
    <subcellularLocation>
        <location evidence="1">Mitochondrion matrix</location>
    </subcellularLocation>
</comment>
<evidence type="ECO:0000256" key="11">
    <source>
        <dbReference type="PIRSR" id="PIRSR000105-2"/>
    </source>
</evidence>
<evidence type="ECO:0000259" key="12">
    <source>
        <dbReference type="Pfam" id="PF00725"/>
    </source>
</evidence>
<comment type="pathway">
    <text evidence="2">Lipid metabolism; fatty acid beta-oxidation.</text>
</comment>
<dbReference type="PANTHER" id="PTHR43561:SF3">
    <property type="entry name" value="HYDROXYACYL-COENZYME A DEHYDROGENASE, MITOCHONDRIAL"/>
    <property type="match status" value="1"/>
</dbReference>
<evidence type="ECO:0000256" key="4">
    <source>
        <dbReference type="ARBA" id="ARBA00022832"/>
    </source>
</evidence>
<dbReference type="InterPro" id="IPR008927">
    <property type="entry name" value="6-PGluconate_DH-like_C_sf"/>
</dbReference>
<feature type="binding site" evidence="11">
    <location>
        <position position="150"/>
    </location>
    <ligand>
        <name>NAD(+)</name>
        <dbReference type="ChEBI" id="CHEBI:57540"/>
    </ligand>
</feature>
<feature type="domain" description="3-hydroxyacyl-CoA dehydrogenase NAD binding" evidence="13">
    <location>
        <begin position="6"/>
        <end position="191"/>
    </location>
</feature>
<accession>A0A1Q3FGZ7</accession>
<dbReference type="Gene3D" id="3.40.50.720">
    <property type="entry name" value="NAD(P)-binding Rossmann-like Domain"/>
    <property type="match status" value="1"/>
</dbReference>
<sequence length="291" mass="31601">MSQIRNVVVVGAGTMGSGIALVSAATGHVTTLVDLNAQVLEKARGEIEKNAARLARKFFKEDPAAASAMVAETLGRIKYCAELEEAVRDSDLVIEAIVENVKIKQDLFRRIDGIAPQHTIFVSNTSSLSIVELGSVTQRQDRFAGFHFFNPVPLMKLVEVIKTDRTSAETNASSLAFGEALGKTCISCKDTPGFIVNRLLFTITSEALGMLERGDASMRDIDTALKLGLGHPMGPFELMDMIGLDVTLNIMQERQARNPNDVSLRPSPTLVKLVGENKLGVKTGEGFYNYK</sequence>
<feature type="binding site" evidence="11">
    <location>
        <position position="282"/>
    </location>
    <ligand>
        <name>NAD(+)</name>
        <dbReference type="ChEBI" id="CHEBI:57540"/>
    </ligand>
</feature>
<dbReference type="SUPFAM" id="SSF48179">
    <property type="entry name" value="6-phosphogluconate dehydrogenase C-terminal domain-like"/>
    <property type="match status" value="1"/>
</dbReference>
<evidence type="ECO:0000256" key="1">
    <source>
        <dbReference type="ARBA" id="ARBA00004305"/>
    </source>
</evidence>